<sequence>MIAFFRDRDPAGRCEPEGMESTSPSTNDVDVLSSSTLAVDSLATPAPSLQEETPHEEVEHQYLWRCFPDYVWSQRVRDTPSWVWGFGYDVEDSSGGRRWVCRRCIQNKNPKPRSFAEKGIQNANAHLFKGHGIRAPPDKTKSAAEKKAEKLKAKDQRSIAEVMKLDTRLPREQDIANSLVKGFDRKHFQRLLLEWIIEENHAFSVCEQGRLRQIFEYLNPLVKITDANITRTTIRRKVLSAYEMHKDKVVAALKQSCGLIHVSFDGWKSGNRHSLYGIACFFRDENSQPRKLALGVPELRTRHFGHNIAAEILDVLDAYGIQDKIGYFTLDNAESNDKAMEVIGGELGFVGSRRRGRCFGHTLNLSAKALLFGHNVEAFEEQLSGEAALSEAEHTLWRRKGPVGKLHNLVVDVRRSDQLTYLLRSIQRSEFDLSSDPRIRARQPVDLIIDNDTRWLSQLYMIRRAIILRPFIEQLVLKHRQQWEQDNRSKRTGNLRKSAREPRICLEENQLTVNDWVVLEHLAKLLGFYEDAVKTLEGDGQQRKRKGGWVGSYGNVWEVIQGFEFLLEVLEDYKQLASEIPDAEHFRINVNLGWEKLNKYYSRLDETPIYYTALALHPAFRWGYFENEWKDNTKWVMKAKQMIREVWESNYRHLQMVRSPVDDEPVAKRQRKYYNPFQAYCERTRPVLGYGLVKEEATLSDDINEDTNELELWQSSWEDGDNDVRDPISYWHERKRRYPRLSRMALDFLTIQPMSADYLTLMTPRGSVRAAKIIFATNAYTSSILPEFAEKIVPVRGICSHIKPAKTPAPLLPNSYIIRWSDTKYEYMIPRLDGSIIVGGARSVYYHDLPSWYNNANDDQLIESAKNYFDGYMQRVFHGWEGSGAYTSKVWTGVMGYSSDGLPHVGVVPGRQNQYMLAGFNGHGMPQIFLSAKGVASMVMEGLSYEKTGIPKLYKATQERLDNPNNAILNTWKTVQRREGAKL</sequence>
<evidence type="ECO:0000313" key="9">
    <source>
        <dbReference type="EMBL" id="KAF6530585.1"/>
    </source>
</evidence>
<evidence type="ECO:0000256" key="6">
    <source>
        <dbReference type="SAM" id="MobiDB-lite"/>
    </source>
</evidence>
<dbReference type="InterPro" id="IPR006076">
    <property type="entry name" value="FAD-dep_OxRdtase"/>
</dbReference>
<dbReference type="Gene3D" id="3.30.9.10">
    <property type="entry name" value="D-Amino Acid Oxidase, subunit A, domain 2"/>
    <property type="match status" value="1"/>
</dbReference>
<dbReference type="InterPro" id="IPR012337">
    <property type="entry name" value="RNaseH-like_sf"/>
</dbReference>
<comment type="caution">
    <text evidence="9">The sequence shown here is derived from an EMBL/GenBank/DDBJ whole genome shotgun (WGS) entry which is preliminary data.</text>
</comment>
<protein>
    <recommendedName>
        <fullName evidence="11">FAD dependent oxidoreductase domain-containing protein</fullName>
    </recommendedName>
</protein>
<dbReference type="GO" id="GO:0046983">
    <property type="term" value="F:protein dimerization activity"/>
    <property type="evidence" value="ECO:0007669"/>
    <property type="project" value="InterPro"/>
</dbReference>
<feature type="domain" description="HAT C-terminal dimerisation" evidence="8">
    <location>
        <begin position="717"/>
        <end position="756"/>
    </location>
</feature>
<dbReference type="Pfam" id="PF01266">
    <property type="entry name" value="DAO"/>
    <property type="match status" value="1"/>
</dbReference>
<evidence type="ECO:0000256" key="1">
    <source>
        <dbReference type="ARBA" id="ARBA00004123"/>
    </source>
</evidence>
<accession>A0A8H6LTR8</accession>
<dbReference type="SUPFAM" id="SSF53098">
    <property type="entry name" value="Ribonuclease H-like"/>
    <property type="match status" value="1"/>
</dbReference>
<evidence type="ECO:0000256" key="3">
    <source>
        <dbReference type="ARBA" id="ARBA00022771"/>
    </source>
</evidence>
<dbReference type="InterPro" id="IPR052035">
    <property type="entry name" value="ZnF_BED_domain_contain"/>
</dbReference>
<evidence type="ECO:0000259" key="7">
    <source>
        <dbReference type="Pfam" id="PF01266"/>
    </source>
</evidence>
<dbReference type="InterPro" id="IPR036188">
    <property type="entry name" value="FAD/NAD-bd_sf"/>
</dbReference>
<keyword evidence="5" id="KW-0539">Nucleus</keyword>
<proteinExistence type="predicted"/>
<reference evidence="9 10" key="1">
    <citation type="journal article" date="2020" name="bioRxiv">
        <title>A chromosome-scale genome assembly for the Fusarium oxysporum strain Fo5176 to establish a model Arabidopsis-fungal pathosystem.</title>
        <authorList>
            <person name="Fokkens L."/>
            <person name="Guo L."/>
            <person name="Dora S."/>
            <person name="Wang B."/>
            <person name="Ye K."/>
            <person name="Sanchez-Rodriguez C."/>
            <person name="Croll D."/>
        </authorList>
    </citation>
    <scope>NUCLEOTIDE SEQUENCE [LARGE SCALE GENOMIC DNA]</scope>
    <source>
        <strain evidence="9 10">Fo5176</strain>
    </source>
</reference>
<dbReference type="InterPro" id="IPR008906">
    <property type="entry name" value="HATC_C_dom"/>
</dbReference>
<dbReference type="EMBL" id="JACDXP010000001">
    <property type="protein sequence ID" value="KAF6530585.1"/>
    <property type="molecule type" value="Genomic_DNA"/>
</dbReference>
<evidence type="ECO:0000256" key="2">
    <source>
        <dbReference type="ARBA" id="ARBA00022723"/>
    </source>
</evidence>
<dbReference type="AlphaFoldDB" id="A0A8H6LTR8"/>
<comment type="subcellular location">
    <subcellularLocation>
        <location evidence="1">Nucleus</location>
    </subcellularLocation>
</comment>
<feature type="compositionally biased region" description="Basic and acidic residues" evidence="6">
    <location>
        <begin position="1"/>
        <end position="16"/>
    </location>
</feature>
<dbReference type="Proteomes" id="UP000593570">
    <property type="component" value="Unassembled WGS sequence"/>
</dbReference>
<gene>
    <name evidence="9" type="ORF">HZS61_001897</name>
</gene>
<evidence type="ECO:0008006" key="11">
    <source>
        <dbReference type="Google" id="ProtNLM"/>
    </source>
</evidence>
<dbReference type="Gene3D" id="3.50.50.60">
    <property type="entry name" value="FAD/NAD(P)-binding domain"/>
    <property type="match status" value="1"/>
</dbReference>
<evidence type="ECO:0000313" key="10">
    <source>
        <dbReference type="Proteomes" id="UP000593570"/>
    </source>
</evidence>
<dbReference type="Pfam" id="PF05699">
    <property type="entry name" value="Dimer_Tnp_hAT"/>
    <property type="match status" value="1"/>
</dbReference>
<name>A0A8H6LTR8_FUSOX</name>
<keyword evidence="2" id="KW-0479">Metal-binding</keyword>
<dbReference type="PANTHER" id="PTHR46481">
    <property type="entry name" value="ZINC FINGER BED DOMAIN-CONTAINING PROTEIN 4"/>
    <property type="match status" value="1"/>
</dbReference>
<keyword evidence="4" id="KW-0862">Zinc</keyword>
<feature type="region of interest" description="Disordered" evidence="6">
    <location>
        <begin position="1"/>
        <end position="27"/>
    </location>
</feature>
<organism evidence="9 10">
    <name type="scientific">Fusarium oxysporum f. sp. conglutinans</name>
    <dbReference type="NCBI Taxonomy" id="100902"/>
    <lineage>
        <taxon>Eukaryota</taxon>
        <taxon>Fungi</taxon>
        <taxon>Dikarya</taxon>
        <taxon>Ascomycota</taxon>
        <taxon>Pezizomycotina</taxon>
        <taxon>Sordariomycetes</taxon>
        <taxon>Hypocreomycetidae</taxon>
        <taxon>Hypocreales</taxon>
        <taxon>Nectriaceae</taxon>
        <taxon>Fusarium</taxon>
        <taxon>Fusarium oxysporum species complex</taxon>
    </lineage>
</organism>
<dbReference type="GO" id="GO:0005634">
    <property type="term" value="C:nucleus"/>
    <property type="evidence" value="ECO:0007669"/>
    <property type="project" value="UniProtKB-SubCell"/>
</dbReference>
<evidence type="ECO:0000256" key="4">
    <source>
        <dbReference type="ARBA" id="ARBA00022833"/>
    </source>
</evidence>
<evidence type="ECO:0000256" key="5">
    <source>
        <dbReference type="ARBA" id="ARBA00023242"/>
    </source>
</evidence>
<dbReference type="PANTHER" id="PTHR46481:SF10">
    <property type="entry name" value="ZINC FINGER BED DOMAIN-CONTAINING PROTEIN 39"/>
    <property type="match status" value="1"/>
</dbReference>
<keyword evidence="3" id="KW-0863">Zinc-finger</keyword>
<evidence type="ECO:0000259" key="8">
    <source>
        <dbReference type="Pfam" id="PF05699"/>
    </source>
</evidence>
<dbReference type="GO" id="GO:0008270">
    <property type="term" value="F:zinc ion binding"/>
    <property type="evidence" value="ECO:0007669"/>
    <property type="project" value="UniProtKB-KW"/>
</dbReference>
<feature type="domain" description="FAD dependent oxidoreductase" evidence="7">
    <location>
        <begin position="764"/>
        <end position="937"/>
    </location>
</feature>